<evidence type="ECO:0000313" key="3">
    <source>
        <dbReference type="Proteomes" id="UP000315677"/>
    </source>
</evidence>
<dbReference type="InterPro" id="IPR044855">
    <property type="entry name" value="CoA-Trfase_III_dom3_sf"/>
</dbReference>
<gene>
    <name evidence="2" type="ORF">FB558_0128</name>
</gene>
<dbReference type="Pfam" id="PF02515">
    <property type="entry name" value="CoA_transf_3"/>
    <property type="match status" value="1"/>
</dbReference>
<keyword evidence="3" id="KW-1185">Reference proteome</keyword>
<comment type="caution">
    <text evidence="2">The sequence shown here is derived from an EMBL/GenBank/DDBJ whole genome shotgun (WGS) entry which is preliminary data.</text>
</comment>
<dbReference type="PANTHER" id="PTHR48228:SF5">
    <property type="entry name" value="ALPHA-METHYLACYL-COA RACEMASE"/>
    <property type="match status" value="1"/>
</dbReference>
<feature type="compositionally biased region" description="Polar residues" evidence="1">
    <location>
        <begin position="1"/>
        <end position="12"/>
    </location>
</feature>
<dbReference type="SUPFAM" id="SSF89796">
    <property type="entry name" value="CoA-transferase family III (CaiB/BaiF)"/>
    <property type="match status" value="1"/>
</dbReference>
<evidence type="ECO:0000313" key="2">
    <source>
        <dbReference type="EMBL" id="TQM13394.1"/>
    </source>
</evidence>
<dbReference type="InterPro" id="IPR050509">
    <property type="entry name" value="CoA-transferase_III"/>
</dbReference>
<protein>
    <submittedName>
        <fullName evidence="2">Alpha-methylacyl-CoA racemase</fullName>
    </submittedName>
</protein>
<dbReference type="InterPro" id="IPR003673">
    <property type="entry name" value="CoA-Trfase_fam_III"/>
</dbReference>
<dbReference type="Gene3D" id="3.40.50.10540">
    <property type="entry name" value="Crotonobetainyl-coa:carnitine coa-transferase, domain 1"/>
    <property type="match status" value="1"/>
</dbReference>
<dbReference type="PANTHER" id="PTHR48228">
    <property type="entry name" value="SUCCINYL-COA--D-CITRAMALATE COA-TRANSFERASE"/>
    <property type="match status" value="1"/>
</dbReference>
<feature type="region of interest" description="Disordered" evidence="1">
    <location>
        <begin position="381"/>
        <end position="400"/>
    </location>
</feature>
<name>A0A543DVP6_9PSEU</name>
<dbReference type="Gene3D" id="3.30.1540.10">
    <property type="entry name" value="formyl-coa transferase, domain 3"/>
    <property type="match status" value="1"/>
</dbReference>
<dbReference type="EMBL" id="VFPA01000001">
    <property type="protein sequence ID" value="TQM13394.1"/>
    <property type="molecule type" value="Genomic_DNA"/>
</dbReference>
<feature type="region of interest" description="Disordered" evidence="1">
    <location>
        <begin position="334"/>
        <end position="364"/>
    </location>
</feature>
<dbReference type="Proteomes" id="UP000315677">
    <property type="component" value="Unassembled WGS sequence"/>
</dbReference>
<organism evidence="2 3">
    <name type="scientific">Pseudonocardia kunmingensis</name>
    <dbReference type="NCBI Taxonomy" id="630975"/>
    <lineage>
        <taxon>Bacteria</taxon>
        <taxon>Bacillati</taxon>
        <taxon>Actinomycetota</taxon>
        <taxon>Actinomycetes</taxon>
        <taxon>Pseudonocardiales</taxon>
        <taxon>Pseudonocardiaceae</taxon>
        <taxon>Pseudonocardia</taxon>
    </lineage>
</organism>
<evidence type="ECO:0000256" key="1">
    <source>
        <dbReference type="SAM" id="MobiDB-lite"/>
    </source>
</evidence>
<feature type="region of interest" description="Disordered" evidence="1">
    <location>
        <begin position="1"/>
        <end position="25"/>
    </location>
</feature>
<reference evidence="2 3" key="1">
    <citation type="submission" date="2019-06" db="EMBL/GenBank/DDBJ databases">
        <title>Sequencing the genomes of 1000 actinobacteria strains.</title>
        <authorList>
            <person name="Klenk H.-P."/>
        </authorList>
    </citation>
    <scope>NUCLEOTIDE SEQUENCE [LARGE SCALE GENOMIC DNA]</scope>
    <source>
        <strain evidence="2 3">DSM 45301</strain>
    </source>
</reference>
<dbReference type="RefSeq" id="WP_246106182.1">
    <property type="nucleotide sequence ID" value="NZ_VFPA01000001.1"/>
</dbReference>
<dbReference type="InterPro" id="IPR023606">
    <property type="entry name" value="CoA-Trfase_III_dom_1_sf"/>
</dbReference>
<proteinExistence type="predicted"/>
<dbReference type="AlphaFoldDB" id="A0A543DVP6"/>
<sequence length="400" mass="41846">MPHAQTGPSSPVISGGTADDGTARRKGPLAGVRVLDMTRLAPGPYGSMLLADLGAEVIAVGGGRSGLPVPALSRGKEFVTLDLKTGEGRAVLQRMVAESDVLMEGFRPGVADRIGAGYAELSEINPRLVYCSVTGYGQTGPWAQRAGHDINYLAVGGALGTFGPPGGPPVPPLNLVADFAGGGLLAAFGVVGALYEREHSGRGQYIDAAMVDGVLSMMGMNLADWGGPSLPRRGEGVLAGTHPAYRCYACADGRYVAVGALENAFFTNLWQALELGPVPDHMDPEEFATIEVRLTESFRQCTMAEWAEFFSGIDACVTPVLEPHELAGSDQIAQRYPDSPTRSVPAVPQYSRTPAAAGPTETADSTARVLARFGIGDEDARKAIGSSTPDAVRGLRWPPI</sequence>
<dbReference type="GO" id="GO:0003824">
    <property type="term" value="F:catalytic activity"/>
    <property type="evidence" value="ECO:0007669"/>
    <property type="project" value="InterPro"/>
</dbReference>
<accession>A0A543DVP6</accession>